<comment type="caution">
    <text evidence="2">The sequence shown here is derived from an EMBL/GenBank/DDBJ whole genome shotgun (WGS) entry which is preliminary data.</text>
</comment>
<dbReference type="OrthoDB" id="4948765at2759"/>
<evidence type="ECO:0000313" key="2">
    <source>
        <dbReference type="EMBL" id="KAG5927072.1"/>
    </source>
</evidence>
<feature type="non-terminal residue" evidence="2">
    <location>
        <position position="307"/>
    </location>
</feature>
<dbReference type="EMBL" id="SRPO01001062">
    <property type="protein sequence ID" value="KAG5927072.1"/>
    <property type="molecule type" value="Genomic_DNA"/>
</dbReference>
<evidence type="ECO:0000313" key="3">
    <source>
        <dbReference type="Proteomes" id="UP000706124"/>
    </source>
</evidence>
<keyword evidence="3" id="KW-1185">Reference proteome</keyword>
<name>A0A9P7SB80_9HYPO</name>
<organism evidence="2 3">
    <name type="scientific">Claviceps pazoutovae</name>
    <dbReference type="NCBI Taxonomy" id="1649127"/>
    <lineage>
        <taxon>Eukaryota</taxon>
        <taxon>Fungi</taxon>
        <taxon>Dikarya</taxon>
        <taxon>Ascomycota</taxon>
        <taxon>Pezizomycotina</taxon>
        <taxon>Sordariomycetes</taxon>
        <taxon>Hypocreomycetidae</taxon>
        <taxon>Hypocreales</taxon>
        <taxon>Clavicipitaceae</taxon>
        <taxon>Claviceps</taxon>
    </lineage>
</organism>
<evidence type="ECO:0000256" key="1">
    <source>
        <dbReference type="SAM" id="MobiDB-lite"/>
    </source>
</evidence>
<feature type="region of interest" description="Disordered" evidence="1">
    <location>
        <begin position="133"/>
        <end position="155"/>
    </location>
</feature>
<gene>
    <name evidence="2" type="ORF">E4U60_000275</name>
</gene>
<reference evidence="2 3" key="1">
    <citation type="journal article" date="2020" name="bioRxiv">
        <title>Whole genome comparisons of ergot fungi reveals the divergence and evolution of species within the genus Claviceps are the result of varying mechanisms driving genome evolution and host range expansion.</title>
        <authorList>
            <person name="Wyka S.A."/>
            <person name="Mondo S.J."/>
            <person name="Liu M."/>
            <person name="Dettman J."/>
            <person name="Nalam V."/>
            <person name="Broders K.D."/>
        </authorList>
    </citation>
    <scope>NUCLEOTIDE SEQUENCE [LARGE SCALE GENOMIC DNA]</scope>
    <source>
        <strain evidence="2 3">CCC 1485</strain>
    </source>
</reference>
<sequence length="307" mass="36449">TNPPRPKRDSLPKHLKKFASHISTDWTDYEEDIDQQTATIVDINNRIVWAYDYYVMEEKKGGTLLRMFCEDFVYWSFETWERATAKVRQEMRDLLEENGIPTAKGSGLSVSQDLRTIISEYFEARNIDMMYRQSDHKTKTDNEENDQKLRKDDLEHATIEQKEQRAQELIQNLEAEMRVLRERETKRKQETTNLDQRASQFDDDEVDQVKEEEKRTKAALFNTGSQEHGRDHSVITEISQWIPESFETYGITDDQLRRMIGELSKLYTDSDKYSGKIYDFMSQKLDLFKARCRRLRIPPLVWSEAFQ</sequence>
<dbReference type="AlphaFoldDB" id="A0A9P7SB80"/>
<feature type="non-terminal residue" evidence="2">
    <location>
        <position position="1"/>
    </location>
</feature>
<accession>A0A9P7SB80</accession>
<protein>
    <submittedName>
        <fullName evidence="2">Uncharacterized protein</fullName>
    </submittedName>
</protein>
<feature type="region of interest" description="Disordered" evidence="1">
    <location>
        <begin position="184"/>
        <end position="208"/>
    </location>
</feature>
<dbReference type="Proteomes" id="UP000706124">
    <property type="component" value="Unassembled WGS sequence"/>
</dbReference>
<proteinExistence type="predicted"/>